<evidence type="ECO:0000313" key="3">
    <source>
        <dbReference type="Proteomes" id="UP000809431"/>
    </source>
</evidence>
<evidence type="ECO:0000256" key="1">
    <source>
        <dbReference type="SAM" id="SignalP"/>
    </source>
</evidence>
<reference evidence="2 3" key="1">
    <citation type="submission" date="2021-01" db="EMBL/GenBank/DDBJ databases">
        <title>Draft Genome Sequence and Polyhydroxyalkanoate Biosynthetic Potential of Jeongeupia naejangsanensis Type Strain DSM 24253.</title>
        <authorList>
            <person name="Turrini P."/>
            <person name="Artuso I."/>
            <person name="Lugli G.A."/>
            <person name="Frangipani E."/>
            <person name="Ventura M."/>
            <person name="Visca P."/>
        </authorList>
    </citation>
    <scope>NUCLEOTIDE SEQUENCE [LARGE SCALE GENOMIC DNA]</scope>
    <source>
        <strain evidence="2 3">DSM 24253</strain>
    </source>
</reference>
<evidence type="ECO:0000313" key="2">
    <source>
        <dbReference type="EMBL" id="MBM3117556.1"/>
    </source>
</evidence>
<dbReference type="RefSeq" id="WP_203539772.1">
    <property type="nucleotide sequence ID" value="NZ_JAESND010000011.1"/>
</dbReference>
<dbReference type="Proteomes" id="UP000809431">
    <property type="component" value="Unassembled WGS sequence"/>
</dbReference>
<dbReference type="EMBL" id="JAESND010000011">
    <property type="protein sequence ID" value="MBM3117556.1"/>
    <property type="molecule type" value="Genomic_DNA"/>
</dbReference>
<feature type="signal peptide" evidence="1">
    <location>
        <begin position="1"/>
        <end position="20"/>
    </location>
</feature>
<name>A0ABS2BPI0_9NEIS</name>
<gene>
    <name evidence="2" type="ORF">JMJ54_17095</name>
</gene>
<feature type="chain" id="PRO_5045522115" description="DUF5666 domain-containing protein" evidence="1">
    <location>
        <begin position="21"/>
        <end position="230"/>
    </location>
</feature>
<proteinExistence type="predicted"/>
<sequence length="230" mass="23304">MDKRYWLGIVAASAMAPLFAAPPAASPLGFSALDDQALAELRGRYISAGEVLHFGVQLASVWTRPDGSRIGGAVALDVGPDRSLTVSRYQLNDASKGAVSGVASVAQPVDVKGVAQVNQVAGSGNIANNLAQIHLTEGEIKAAPSASEGWQIVPTLVPEIGDALTLSVSGGLAGVASQSIGGGKLSQVSMIKGNGMTVNNAMQIVIGLKPGAIGRGAGDNWIPSLTQGLR</sequence>
<evidence type="ECO:0008006" key="4">
    <source>
        <dbReference type="Google" id="ProtNLM"/>
    </source>
</evidence>
<comment type="caution">
    <text evidence="2">The sequence shown here is derived from an EMBL/GenBank/DDBJ whole genome shotgun (WGS) entry which is preliminary data.</text>
</comment>
<keyword evidence="3" id="KW-1185">Reference proteome</keyword>
<keyword evidence="1" id="KW-0732">Signal</keyword>
<protein>
    <recommendedName>
        <fullName evidence="4">DUF5666 domain-containing protein</fullName>
    </recommendedName>
</protein>
<accession>A0ABS2BPI0</accession>
<organism evidence="2 3">
    <name type="scientific">Jeongeupia naejangsanensis</name>
    <dbReference type="NCBI Taxonomy" id="613195"/>
    <lineage>
        <taxon>Bacteria</taxon>
        <taxon>Pseudomonadati</taxon>
        <taxon>Pseudomonadota</taxon>
        <taxon>Betaproteobacteria</taxon>
        <taxon>Neisseriales</taxon>
        <taxon>Chitinibacteraceae</taxon>
        <taxon>Jeongeupia</taxon>
    </lineage>
</organism>